<dbReference type="PANTHER" id="PTHR43761:SF1">
    <property type="entry name" value="D-ISOMER SPECIFIC 2-HYDROXYACID DEHYDROGENASE CATALYTIC DOMAIN-CONTAINING PROTEIN-RELATED"/>
    <property type="match status" value="1"/>
</dbReference>
<evidence type="ECO:0000256" key="1">
    <source>
        <dbReference type="ARBA" id="ARBA00005854"/>
    </source>
</evidence>
<sequence length="335" mass="36384">MKPEDFFNKPTTPTQPERIKILANDGLAKAGIEQLEKAGFEVISTKVAQEQLADYINSKNIQVLLVRSATNVDKAIIDTCKNLKLIGRGGVGLDNIAVEYAESKGIQVINTPQAASGSVAELVFAHLFSGVRKLFDSNRNMPLEGESRFKELKKSYSAGIELRGKTLGIIGFGKIGRKVAKIALGLGMKVIASDKEDGEVKITLEFYNHQSIEIPIKTEPVEGLIKHSDFITLHVPAQTKPLIGKKELEAMKPGVGIINTARGGVIDEVALLDAIEDGKVAFAGLDTFEAEPRPAIKLLMNEKLSLSPHIGASTLEAQERIGLELSKQIISYFKK</sequence>
<evidence type="ECO:0000256" key="3">
    <source>
        <dbReference type="ARBA" id="ARBA00023027"/>
    </source>
</evidence>
<name>A0A1I2N9A3_9FLAO</name>
<protein>
    <submittedName>
        <fullName evidence="7">D-3-phosphoglycerate dehydrogenase</fullName>
    </submittedName>
</protein>
<dbReference type="CDD" id="cd05303">
    <property type="entry name" value="PGDH_2"/>
    <property type="match status" value="1"/>
</dbReference>
<keyword evidence="2 4" id="KW-0560">Oxidoreductase</keyword>
<dbReference type="PANTHER" id="PTHR43761">
    <property type="entry name" value="D-ISOMER SPECIFIC 2-HYDROXYACID DEHYDROGENASE FAMILY PROTEIN (AFU_ORTHOLOGUE AFUA_1G13630)"/>
    <property type="match status" value="1"/>
</dbReference>
<gene>
    <name evidence="7" type="ORF">SAMN04488033_11839</name>
</gene>
<accession>A0A1I2N9A3</accession>
<dbReference type="Pfam" id="PF02826">
    <property type="entry name" value="2-Hacid_dh_C"/>
    <property type="match status" value="1"/>
</dbReference>
<proteinExistence type="inferred from homology"/>
<evidence type="ECO:0000313" key="8">
    <source>
        <dbReference type="Proteomes" id="UP000199116"/>
    </source>
</evidence>
<dbReference type="SUPFAM" id="SSF51735">
    <property type="entry name" value="NAD(P)-binding Rossmann-fold domains"/>
    <property type="match status" value="1"/>
</dbReference>
<evidence type="ECO:0000256" key="2">
    <source>
        <dbReference type="ARBA" id="ARBA00023002"/>
    </source>
</evidence>
<dbReference type="Pfam" id="PF00389">
    <property type="entry name" value="2-Hacid_dh"/>
    <property type="match status" value="1"/>
</dbReference>
<evidence type="ECO:0000259" key="5">
    <source>
        <dbReference type="Pfam" id="PF00389"/>
    </source>
</evidence>
<evidence type="ECO:0000313" key="7">
    <source>
        <dbReference type="EMBL" id="SFF98287.1"/>
    </source>
</evidence>
<comment type="similarity">
    <text evidence="1 4">Belongs to the D-isomer specific 2-hydroxyacid dehydrogenase family.</text>
</comment>
<organism evidence="7 8">
    <name type="scientific">Salegentibacter agarivorans</name>
    <dbReference type="NCBI Taxonomy" id="345907"/>
    <lineage>
        <taxon>Bacteria</taxon>
        <taxon>Pseudomonadati</taxon>
        <taxon>Bacteroidota</taxon>
        <taxon>Flavobacteriia</taxon>
        <taxon>Flavobacteriales</taxon>
        <taxon>Flavobacteriaceae</taxon>
        <taxon>Salegentibacter</taxon>
    </lineage>
</organism>
<keyword evidence="8" id="KW-1185">Reference proteome</keyword>
<dbReference type="Proteomes" id="UP000199116">
    <property type="component" value="Unassembled WGS sequence"/>
</dbReference>
<dbReference type="InterPro" id="IPR036291">
    <property type="entry name" value="NAD(P)-bd_dom_sf"/>
</dbReference>
<dbReference type="SUPFAM" id="SSF52283">
    <property type="entry name" value="Formate/glycerate dehydrogenase catalytic domain-like"/>
    <property type="match status" value="1"/>
</dbReference>
<dbReference type="Gene3D" id="3.40.50.720">
    <property type="entry name" value="NAD(P)-binding Rossmann-like Domain"/>
    <property type="match status" value="2"/>
</dbReference>
<reference evidence="8" key="1">
    <citation type="submission" date="2016-10" db="EMBL/GenBank/DDBJ databases">
        <authorList>
            <person name="Varghese N."/>
            <person name="Submissions S."/>
        </authorList>
    </citation>
    <scope>NUCLEOTIDE SEQUENCE [LARGE SCALE GENOMIC DNA]</scope>
    <source>
        <strain evidence="8">DSM 23515</strain>
    </source>
</reference>
<feature type="domain" description="D-isomer specific 2-hydroxyacid dehydrogenase NAD-binding" evidence="6">
    <location>
        <begin position="125"/>
        <end position="311"/>
    </location>
</feature>
<dbReference type="AlphaFoldDB" id="A0A1I2N9A3"/>
<dbReference type="InterPro" id="IPR050418">
    <property type="entry name" value="D-iso_2-hydroxyacid_DH_PdxB"/>
</dbReference>
<dbReference type="InterPro" id="IPR006139">
    <property type="entry name" value="D-isomer_2_OHA_DH_cat_dom"/>
</dbReference>
<dbReference type="GO" id="GO:0051287">
    <property type="term" value="F:NAD binding"/>
    <property type="evidence" value="ECO:0007669"/>
    <property type="project" value="InterPro"/>
</dbReference>
<keyword evidence="3" id="KW-0520">NAD</keyword>
<dbReference type="GO" id="GO:0016616">
    <property type="term" value="F:oxidoreductase activity, acting on the CH-OH group of donors, NAD or NADP as acceptor"/>
    <property type="evidence" value="ECO:0007669"/>
    <property type="project" value="InterPro"/>
</dbReference>
<evidence type="ECO:0000256" key="4">
    <source>
        <dbReference type="RuleBase" id="RU003719"/>
    </source>
</evidence>
<dbReference type="InterPro" id="IPR006140">
    <property type="entry name" value="D-isomer_DH_NAD-bd"/>
</dbReference>
<feature type="domain" description="D-isomer specific 2-hydroxyacid dehydrogenase catalytic" evidence="5">
    <location>
        <begin position="26"/>
        <end position="334"/>
    </location>
</feature>
<evidence type="ECO:0000259" key="6">
    <source>
        <dbReference type="Pfam" id="PF02826"/>
    </source>
</evidence>
<dbReference type="EMBL" id="FOOH01000018">
    <property type="protein sequence ID" value="SFF98287.1"/>
    <property type="molecule type" value="Genomic_DNA"/>
</dbReference>